<dbReference type="RefSeq" id="WP_150218756.1">
    <property type="nucleotide sequence ID" value="NZ_CP029192.1"/>
</dbReference>
<dbReference type="Proteomes" id="UP000322927">
    <property type="component" value="Chromosome"/>
</dbReference>
<reference evidence="3 4" key="1">
    <citation type="submission" date="2018-05" db="EMBL/GenBank/DDBJ databases">
        <title>Streptomyces venezuelae.</title>
        <authorList>
            <person name="Kim W."/>
            <person name="Lee N."/>
            <person name="Cho B.-K."/>
        </authorList>
    </citation>
    <scope>NUCLEOTIDE SEQUENCE [LARGE SCALE GENOMIC DNA]</scope>
    <source>
        <strain evidence="3 4">ATCC 14584</strain>
    </source>
</reference>
<dbReference type="SUPFAM" id="SSF47413">
    <property type="entry name" value="lambda repressor-like DNA-binding domains"/>
    <property type="match status" value="1"/>
</dbReference>
<dbReference type="EMBL" id="CP029192">
    <property type="protein sequence ID" value="QES36488.1"/>
    <property type="molecule type" value="Genomic_DNA"/>
</dbReference>
<proteinExistence type="predicted"/>
<dbReference type="OrthoDB" id="3542608at2"/>
<feature type="region of interest" description="Disordered" evidence="1">
    <location>
        <begin position="268"/>
        <end position="292"/>
    </location>
</feature>
<dbReference type="CDD" id="cd00093">
    <property type="entry name" value="HTH_XRE"/>
    <property type="match status" value="1"/>
</dbReference>
<dbReference type="InterPro" id="IPR041413">
    <property type="entry name" value="MLTR_LBD"/>
</dbReference>
<dbReference type="SMART" id="SM00530">
    <property type="entry name" value="HTH_XRE"/>
    <property type="match status" value="1"/>
</dbReference>
<gene>
    <name evidence="3" type="ORF">DEJ48_26570</name>
</gene>
<evidence type="ECO:0000313" key="3">
    <source>
        <dbReference type="EMBL" id="QES36488.1"/>
    </source>
</evidence>
<name>A0A5P2C3H1_STRVZ</name>
<accession>A0A5P2C3H1</accession>
<evidence type="ECO:0000313" key="4">
    <source>
        <dbReference type="Proteomes" id="UP000322927"/>
    </source>
</evidence>
<dbReference type="InterPro" id="IPR010982">
    <property type="entry name" value="Lambda_DNA-bd_dom_sf"/>
</dbReference>
<dbReference type="Gene3D" id="3.30.450.180">
    <property type="match status" value="1"/>
</dbReference>
<dbReference type="PANTHER" id="PTHR35010:SF3">
    <property type="entry name" value="BLL4873 PROTEIN"/>
    <property type="match status" value="1"/>
</dbReference>
<feature type="domain" description="HTH cro/C1-type" evidence="2">
    <location>
        <begin position="17"/>
        <end position="88"/>
    </location>
</feature>
<organism evidence="3 4">
    <name type="scientific">Streptomyces venezuelae</name>
    <dbReference type="NCBI Taxonomy" id="54571"/>
    <lineage>
        <taxon>Bacteria</taxon>
        <taxon>Bacillati</taxon>
        <taxon>Actinomycetota</taxon>
        <taxon>Actinomycetes</taxon>
        <taxon>Kitasatosporales</taxon>
        <taxon>Streptomycetaceae</taxon>
        <taxon>Streptomyces</taxon>
    </lineage>
</organism>
<dbReference type="Pfam" id="PF17765">
    <property type="entry name" value="MLTR_LBD"/>
    <property type="match status" value="1"/>
</dbReference>
<evidence type="ECO:0000259" key="2">
    <source>
        <dbReference type="SMART" id="SM00530"/>
    </source>
</evidence>
<dbReference type="GO" id="GO:0003677">
    <property type="term" value="F:DNA binding"/>
    <property type="evidence" value="ECO:0007669"/>
    <property type="project" value="InterPro"/>
</dbReference>
<sequence length="292" mass="31434">MASNTATSALRSGLGGFLRAHRERLSPGDVGLPVTARRRTSGLRREEVAALSGVSVAWYTWLEQGRVDTSRQVLDAVARALRLDDASHRHALALAGFAPDAAEATGPAVVGSAVEPGLLGMIGRWPDSPAVILGPALDLLAWNRAYADVWPDPAELPDERRNLLLLLVGDASHQRVLPGWESVVVDLYRHLRSRSDRRPGDAGFQLLTARLRDARADLADWWGCRSVGDFAPRTVDIAPRGARPLRAYDMRLLLNPQPQNTGVLVMTPGPLTTPATKDSPSPDAPASGVPRP</sequence>
<dbReference type="PANTHER" id="PTHR35010">
    <property type="entry name" value="BLL4672 PROTEIN-RELATED"/>
    <property type="match status" value="1"/>
</dbReference>
<protein>
    <submittedName>
        <fullName evidence="3">XRE family transcriptional regulator</fullName>
    </submittedName>
</protein>
<dbReference type="Gene3D" id="1.10.260.40">
    <property type="entry name" value="lambda repressor-like DNA-binding domains"/>
    <property type="match status" value="1"/>
</dbReference>
<dbReference type="Pfam" id="PF13560">
    <property type="entry name" value="HTH_31"/>
    <property type="match status" value="1"/>
</dbReference>
<evidence type="ECO:0000256" key="1">
    <source>
        <dbReference type="SAM" id="MobiDB-lite"/>
    </source>
</evidence>
<dbReference type="AlphaFoldDB" id="A0A5P2C3H1"/>
<dbReference type="InterPro" id="IPR001387">
    <property type="entry name" value="Cro/C1-type_HTH"/>
</dbReference>